<gene>
    <name evidence="2" type="ORF">KUH32_04705</name>
</gene>
<evidence type="ECO:0008006" key="4">
    <source>
        <dbReference type="Google" id="ProtNLM"/>
    </source>
</evidence>
<dbReference type="EMBL" id="JAHRWL010000001">
    <property type="protein sequence ID" value="MBV2359067.1"/>
    <property type="molecule type" value="Genomic_DNA"/>
</dbReference>
<name>A0ABS6N4Y0_9RHOB</name>
<sequence length="130" mass="13969">MTFAPDRTAYFRAHNTLAAIAMGAGMLVLWLAGNPHVWTGAIGGLAAVALRGWYLMDEELAQVWTLADGVLTGPQGRRVALADIARLRKLGTAVQVVTTGGDKHLIKFQADPDATIARIDAARPPERRQP</sequence>
<keyword evidence="3" id="KW-1185">Reference proteome</keyword>
<keyword evidence="1" id="KW-0472">Membrane</keyword>
<dbReference type="Proteomes" id="UP001166293">
    <property type="component" value="Unassembled WGS sequence"/>
</dbReference>
<evidence type="ECO:0000313" key="3">
    <source>
        <dbReference type="Proteomes" id="UP001166293"/>
    </source>
</evidence>
<feature type="transmembrane region" description="Helical" evidence="1">
    <location>
        <begin position="37"/>
        <end position="56"/>
    </location>
</feature>
<feature type="transmembrane region" description="Helical" evidence="1">
    <location>
        <begin position="12"/>
        <end position="31"/>
    </location>
</feature>
<evidence type="ECO:0000313" key="2">
    <source>
        <dbReference type="EMBL" id="MBV2359067.1"/>
    </source>
</evidence>
<organism evidence="2 3">
    <name type="scientific">Thalassococcus arenae</name>
    <dbReference type="NCBI Taxonomy" id="2851652"/>
    <lineage>
        <taxon>Bacteria</taxon>
        <taxon>Pseudomonadati</taxon>
        <taxon>Pseudomonadota</taxon>
        <taxon>Alphaproteobacteria</taxon>
        <taxon>Rhodobacterales</taxon>
        <taxon>Roseobacteraceae</taxon>
        <taxon>Thalassococcus</taxon>
    </lineage>
</organism>
<comment type="caution">
    <text evidence="2">The sequence shown here is derived from an EMBL/GenBank/DDBJ whole genome shotgun (WGS) entry which is preliminary data.</text>
</comment>
<proteinExistence type="predicted"/>
<reference evidence="2" key="1">
    <citation type="submission" date="2021-06" db="EMBL/GenBank/DDBJ databases">
        <title>Thalassococcus sp. CAU 1522 isolated from sea sand, Republic of Korea.</title>
        <authorList>
            <person name="Kim W."/>
        </authorList>
    </citation>
    <scope>NUCLEOTIDE SEQUENCE</scope>
    <source>
        <strain evidence="2">CAU 1522</strain>
    </source>
</reference>
<evidence type="ECO:0000256" key="1">
    <source>
        <dbReference type="SAM" id="Phobius"/>
    </source>
</evidence>
<keyword evidence="1" id="KW-0812">Transmembrane</keyword>
<protein>
    <recommendedName>
        <fullName evidence="4">PH domain-containing protein</fullName>
    </recommendedName>
</protein>
<accession>A0ABS6N4Y0</accession>
<keyword evidence="1" id="KW-1133">Transmembrane helix</keyword>
<dbReference type="RefSeq" id="WP_217776900.1">
    <property type="nucleotide sequence ID" value="NZ_JAHRWL010000001.1"/>
</dbReference>